<protein>
    <submittedName>
        <fullName evidence="1">Uncharacterized protein</fullName>
    </submittedName>
</protein>
<organism evidence="1 2">
    <name type="scientific">Bauhinia variegata</name>
    <name type="common">Purple orchid tree</name>
    <name type="synonym">Phanera variegata</name>
    <dbReference type="NCBI Taxonomy" id="167791"/>
    <lineage>
        <taxon>Eukaryota</taxon>
        <taxon>Viridiplantae</taxon>
        <taxon>Streptophyta</taxon>
        <taxon>Embryophyta</taxon>
        <taxon>Tracheophyta</taxon>
        <taxon>Spermatophyta</taxon>
        <taxon>Magnoliopsida</taxon>
        <taxon>eudicotyledons</taxon>
        <taxon>Gunneridae</taxon>
        <taxon>Pentapetalae</taxon>
        <taxon>rosids</taxon>
        <taxon>fabids</taxon>
        <taxon>Fabales</taxon>
        <taxon>Fabaceae</taxon>
        <taxon>Cercidoideae</taxon>
        <taxon>Cercideae</taxon>
        <taxon>Bauhiniinae</taxon>
        <taxon>Bauhinia</taxon>
    </lineage>
</organism>
<gene>
    <name evidence="1" type="ORF">L6164_017036</name>
</gene>
<reference evidence="1 2" key="1">
    <citation type="journal article" date="2022" name="DNA Res.">
        <title>Chromosomal-level genome assembly of the orchid tree Bauhinia variegata (Leguminosae; Cercidoideae) supports the allotetraploid origin hypothesis of Bauhinia.</title>
        <authorList>
            <person name="Zhong Y."/>
            <person name="Chen Y."/>
            <person name="Zheng D."/>
            <person name="Pang J."/>
            <person name="Liu Y."/>
            <person name="Luo S."/>
            <person name="Meng S."/>
            <person name="Qian L."/>
            <person name="Wei D."/>
            <person name="Dai S."/>
            <person name="Zhou R."/>
        </authorList>
    </citation>
    <scope>NUCLEOTIDE SEQUENCE [LARGE SCALE GENOMIC DNA]</scope>
    <source>
        <strain evidence="1">BV-YZ2020</strain>
    </source>
</reference>
<dbReference type="Proteomes" id="UP000828941">
    <property type="component" value="Chromosome 7"/>
</dbReference>
<dbReference type="EMBL" id="CM039432">
    <property type="protein sequence ID" value="KAI4332099.1"/>
    <property type="molecule type" value="Genomic_DNA"/>
</dbReference>
<evidence type="ECO:0000313" key="2">
    <source>
        <dbReference type="Proteomes" id="UP000828941"/>
    </source>
</evidence>
<accession>A0ACB9N6M5</accession>
<sequence length="899" mass="101897">MASSQVEIASSPRFGCVLRDRNRRDGCRDSNARFQKNLKNFVRDHVNNCISISSDSSSDENRRNQINNVDSLAAKNNLANLRFTSNNREKGDESSFGSRKHSKSFDRWAARQAREMVSTTETEAKLLALPNSEPCKSEESPSPSSSRHTRTPSGIPNLAASSLVQIWEKRLNQSNSTKSNASPNNGRSSPNGKSADHPFSVEEQCIEATASGEPAIVSEESFPDYESDKTCSLQRQDSDDSAESDRVRVADIIKRLTASDDSNDHEQSSNIMGSPSRERERTPTPEVADYRVFPQVTTPRLRGRLAFHDLLMQIHRDRHRELDNLVERASVSKFTQRGRIQSLLKLKLLQRGVAVAHGQSRQRSTLSPVSRHSQGSSIMQLRERFIMSVEHGSTSQAEVSEQRIPRSEIANNITQLDNSKKYNQLKKDTPLQIVPSTDNQSTAPTQNSVTRTRADDNKDEARPSSDVTSQVTCSKAKTIDSPKTAETTPAKEIADAGKEQNATAETSSDDTLEDSSYQQNATAEPSYDDTIQESNYQQNATAENSYDDITEDEEASYQQYAESGYDDEVDASEHNYDETSYDWMSQISRPRSYWEDQRKAWYREVLDAGSHNEEIRQLLERRTVSTYLASDFRGRMDRLMVSHIDTQTHLACSSQDDDEDRRGRMVQLIAFLQEHLHPAHNHEEDGEERGVEKAEEVQEQQEEEEESSQYTNHDVNDYYNQSSSPSSSLLRTWSYRDNETGDESDRVASPSSPQPSQSHSSPSQSSYQDNRQYSSSANHHSIEMELICDLRSQMDQLHQEMSELRKSIKSCIDMQMMLQKSMMNREAYTVKNEEKESHDRKRKKGNCCICYEKKVDSLLYRCGHMCACIKCANELQWNGGKCPICRAPILDVVRVYVDS</sequence>
<proteinExistence type="predicted"/>
<comment type="caution">
    <text evidence="1">The sequence shown here is derived from an EMBL/GenBank/DDBJ whole genome shotgun (WGS) entry which is preliminary data.</text>
</comment>
<evidence type="ECO:0000313" key="1">
    <source>
        <dbReference type="EMBL" id="KAI4332099.1"/>
    </source>
</evidence>
<name>A0ACB9N6M5_BAUVA</name>
<keyword evidence="2" id="KW-1185">Reference proteome</keyword>